<dbReference type="PANTHER" id="PTHR30151">
    <property type="entry name" value="ALKANE SULFONATE ABC TRANSPORTER-RELATED, MEMBRANE SUBUNIT"/>
    <property type="match status" value="1"/>
</dbReference>
<evidence type="ECO:0000256" key="7">
    <source>
        <dbReference type="RuleBase" id="RU363032"/>
    </source>
</evidence>
<accession>A0A327L652</accession>
<comment type="caution">
    <text evidence="9">The sequence shown here is derived from an EMBL/GenBank/DDBJ whole genome shotgun (WGS) entry which is preliminary data.</text>
</comment>
<keyword evidence="4 7" id="KW-0812">Transmembrane</keyword>
<dbReference type="RefSeq" id="WP_111417160.1">
    <property type="nucleotide sequence ID" value="NZ_NPEX01000003.1"/>
</dbReference>
<keyword evidence="5 7" id="KW-1133">Transmembrane helix</keyword>
<dbReference type="Gene3D" id="1.10.3720.10">
    <property type="entry name" value="MetI-like"/>
    <property type="match status" value="1"/>
</dbReference>
<dbReference type="Proteomes" id="UP000249130">
    <property type="component" value="Unassembled WGS sequence"/>
</dbReference>
<name>A0A327L652_9BRAD</name>
<evidence type="ECO:0000256" key="4">
    <source>
        <dbReference type="ARBA" id="ARBA00022692"/>
    </source>
</evidence>
<feature type="transmembrane region" description="Helical" evidence="7">
    <location>
        <begin position="86"/>
        <end position="105"/>
    </location>
</feature>
<dbReference type="CDD" id="cd06261">
    <property type="entry name" value="TM_PBP2"/>
    <property type="match status" value="1"/>
</dbReference>
<organism evidence="9 10">
    <name type="scientific">Rhodoplanes roseus</name>
    <dbReference type="NCBI Taxonomy" id="29409"/>
    <lineage>
        <taxon>Bacteria</taxon>
        <taxon>Pseudomonadati</taxon>
        <taxon>Pseudomonadota</taxon>
        <taxon>Alphaproteobacteria</taxon>
        <taxon>Hyphomicrobiales</taxon>
        <taxon>Nitrobacteraceae</taxon>
        <taxon>Rhodoplanes</taxon>
    </lineage>
</organism>
<feature type="transmembrane region" description="Helical" evidence="7">
    <location>
        <begin position="195"/>
        <end position="219"/>
    </location>
</feature>
<evidence type="ECO:0000256" key="2">
    <source>
        <dbReference type="ARBA" id="ARBA00022448"/>
    </source>
</evidence>
<comment type="subcellular location">
    <subcellularLocation>
        <location evidence="1 7">Cell membrane</location>
        <topology evidence="1 7">Multi-pass membrane protein</topology>
    </subcellularLocation>
</comment>
<evidence type="ECO:0000259" key="8">
    <source>
        <dbReference type="PROSITE" id="PS50928"/>
    </source>
</evidence>
<sequence length="279" mass="29844">MTAIDQATLRPRAVARGALLRRVRKAASDILPPLALLLAVLAGWELAIRLLKVSSFVLPAPSAIAGALIAKQGMLLQAARVTAVEIAWGFVLSAVVGVGVALAIVRFERFGRALYPLVVLFQTVPKVALAPIFILWFGYDLAPKVVLIVVIAFFPVAIDMMHGLQSVEPGFIALMRSVGAKRGEILRRVQIPYSLPHLMAGLKVAVTLSVIGAIVGEFAGASEGLGYVIQLSSTQLDTALVFAALVAVSVLGLAFYYALEFAERLLVPWAPKYDPLHRS</sequence>
<dbReference type="GO" id="GO:0005886">
    <property type="term" value="C:plasma membrane"/>
    <property type="evidence" value="ECO:0007669"/>
    <property type="project" value="UniProtKB-SubCell"/>
</dbReference>
<dbReference type="PROSITE" id="PS50928">
    <property type="entry name" value="ABC_TM1"/>
    <property type="match status" value="1"/>
</dbReference>
<feature type="transmembrane region" description="Helical" evidence="7">
    <location>
        <begin position="239"/>
        <end position="259"/>
    </location>
</feature>
<evidence type="ECO:0000313" key="9">
    <source>
        <dbReference type="EMBL" id="RAI46031.1"/>
    </source>
</evidence>
<proteinExistence type="inferred from homology"/>
<keyword evidence="2 7" id="KW-0813">Transport</keyword>
<comment type="similarity">
    <text evidence="7">Belongs to the binding-protein-dependent transport system permease family.</text>
</comment>
<dbReference type="SUPFAM" id="SSF161098">
    <property type="entry name" value="MetI-like"/>
    <property type="match status" value="1"/>
</dbReference>
<feature type="domain" description="ABC transmembrane type-1" evidence="8">
    <location>
        <begin position="79"/>
        <end position="263"/>
    </location>
</feature>
<dbReference type="GO" id="GO:0055085">
    <property type="term" value="P:transmembrane transport"/>
    <property type="evidence" value="ECO:0007669"/>
    <property type="project" value="InterPro"/>
</dbReference>
<feature type="transmembrane region" description="Helical" evidence="7">
    <location>
        <begin position="117"/>
        <end position="139"/>
    </location>
</feature>
<feature type="transmembrane region" description="Helical" evidence="7">
    <location>
        <begin position="30"/>
        <end position="48"/>
    </location>
</feature>
<dbReference type="EMBL" id="NPEX01000003">
    <property type="protein sequence ID" value="RAI46031.1"/>
    <property type="molecule type" value="Genomic_DNA"/>
</dbReference>
<evidence type="ECO:0000313" key="10">
    <source>
        <dbReference type="Proteomes" id="UP000249130"/>
    </source>
</evidence>
<keyword evidence="6 7" id="KW-0472">Membrane</keyword>
<dbReference type="Pfam" id="PF00528">
    <property type="entry name" value="BPD_transp_1"/>
    <property type="match status" value="1"/>
</dbReference>
<evidence type="ECO:0000256" key="6">
    <source>
        <dbReference type="ARBA" id="ARBA00023136"/>
    </source>
</evidence>
<dbReference type="InterPro" id="IPR000515">
    <property type="entry name" value="MetI-like"/>
</dbReference>
<gene>
    <name evidence="9" type="ORF">CH341_00935</name>
</gene>
<reference evidence="9 10" key="1">
    <citation type="submission" date="2017-07" db="EMBL/GenBank/DDBJ databases">
        <title>Draft Genome Sequences of Select Purple Nonsulfur Bacteria.</title>
        <authorList>
            <person name="Lasarre B."/>
            <person name="Mckinlay J.B."/>
        </authorList>
    </citation>
    <scope>NUCLEOTIDE SEQUENCE [LARGE SCALE GENOMIC DNA]</scope>
    <source>
        <strain evidence="9 10">DSM 5909</strain>
    </source>
</reference>
<dbReference type="AlphaFoldDB" id="A0A327L652"/>
<protein>
    <submittedName>
        <fullName evidence="9">ABC transporter permease</fullName>
    </submittedName>
</protein>
<dbReference type="OrthoDB" id="9792509at2"/>
<keyword evidence="10" id="KW-1185">Reference proteome</keyword>
<evidence type="ECO:0000256" key="1">
    <source>
        <dbReference type="ARBA" id="ARBA00004651"/>
    </source>
</evidence>
<keyword evidence="3" id="KW-1003">Cell membrane</keyword>
<dbReference type="PANTHER" id="PTHR30151:SF20">
    <property type="entry name" value="ABC TRANSPORTER PERMEASE PROTEIN HI_0355-RELATED"/>
    <property type="match status" value="1"/>
</dbReference>
<dbReference type="InterPro" id="IPR035906">
    <property type="entry name" value="MetI-like_sf"/>
</dbReference>
<evidence type="ECO:0000256" key="5">
    <source>
        <dbReference type="ARBA" id="ARBA00022989"/>
    </source>
</evidence>
<evidence type="ECO:0000256" key="3">
    <source>
        <dbReference type="ARBA" id="ARBA00022475"/>
    </source>
</evidence>
<feature type="transmembrane region" description="Helical" evidence="7">
    <location>
        <begin position="145"/>
        <end position="174"/>
    </location>
</feature>